<keyword evidence="4" id="KW-0539">Nucleus</keyword>
<evidence type="ECO:0000256" key="4">
    <source>
        <dbReference type="ARBA" id="ARBA00023242"/>
    </source>
</evidence>
<evidence type="ECO:0000256" key="1">
    <source>
        <dbReference type="ARBA" id="ARBA00004123"/>
    </source>
</evidence>
<dbReference type="EMBL" id="CAJHNH020001934">
    <property type="protein sequence ID" value="CAG5125024.1"/>
    <property type="molecule type" value="Genomic_DNA"/>
</dbReference>
<dbReference type="InterPro" id="IPR015943">
    <property type="entry name" value="WD40/YVTN_repeat-like_dom_sf"/>
</dbReference>
<comment type="caution">
    <text evidence="7">The sequence shown here is derived from an EMBL/GenBank/DDBJ whole genome shotgun (WGS) entry which is preliminary data.</text>
</comment>
<dbReference type="CDD" id="cd00200">
    <property type="entry name" value="WD40"/>
    <property type="match status" value="1"/>
</dbReference>
<dbReference type="InterPro" id="IPR001680">
    <property type="entry name" value="WD40_rpt"/>
</dbReference>
<feature type="compositionally biased region" description="Basic and acidic residues" evidence="6">
    <location>
        <begin position="790"/>
        <end position="799"/>
    </location>
</feature>
<organism evidence="7 8">
    <name type="scientific">Candidula unifasciata</name>
    <dbReference type="NCBI Taxonomy" id="100452"/>
    <lineage>
        <taxon>Eukaryota</taxon>
        <taxon>Metazoa</taxon>
        <taxon>Spiralia</taxon>
        <taxon>Lophotrochozoa</taxon>
        <taxon>Mollusca</taxon>
        <taxon>Gastropoda</taxon>
        <taxon>Heterobranchia</taxon>
        <taxon>Euthyneura</taxon>
        <taxon>Panpulmonata</taxon>
        <taxon>Eupulmonata</taxon>
        <taxon>Stylommatophora</taxon>
        <taxon>Helicina</taxon>
        <taxon>Helicoidea</taxon>
        <taxon>Geomitridae</taxon>
        <taxon>Candidula</taxon>
    </lineage>
</organism>
<dbReference type="InterPro" id="IPR045245">
    <property type="entry name" value="Pfs2-like"/>
</dbReference>
<feature type="repeat" description="WD" evidence="5">
    <location>
        <begin position="172"/>
        <end position="198"/>
    </location>
</feature>
<name>A0A8S3Z6D9_9EUPU</name>
<keyword evidence="8" id="KW-1185">Reference proteome</keyword>
<dbReference type="GO" id="GO:0005847">
    <property type="term" value="C:mRNA cleavage and polyadenylation specificity factor complex"/>
    <property type="evidence" value="ECO:0007669"/>
    <property type="project" value="TreeGrafter"/>
</dbReference>
<feature type="repeat" description="WD" evidence="5">
    <location>
        <begin position="89"/>
        <end position="121"/>
    </location>
</feature>
<evidence type="ECO:0000256" key="3">
    <source>
        <dbReference type="ARBA" id="ARBA00022737"/>
    </source>
</evidence>
<accession>A0A8S3Z6D9</accession>
<keyword evidence="3" id="KW-0677">Repeat</keyword>
<evidence type="ECO:0000313" key="8">
    <source>
        <dbReference type="Proteomes" id="UP000678393"/>
    </source>
</evidence>
<reference evidence="7" key="1">
    <citation type="submission" date="2021-04" db="EMBL/GenBank/DDBJ databases">
        <authorList>
            <consortium name="Molecular Ecology Group"/>
        </authorList>
    </citation>
    <scope>NUCLEOTIDE SEQUENCE</scope>
</reference>
<feature type="repeat" description="WD" evidence="5">
    <location>
        <begin position="303"/>
        <end position="334"/>
    </location>
</feature>
<proteinExistence type="predicted"/>
<dbReference type="Gene3D" id="2.130.10.10">
    <property type="entry name" value="YVTN repeat-like/Quinoprotein amine dehydrogenase"/>
    <property type="match status" value="3"/>
</dbReference>
<sequence>NRVWQRDRRDRHQIQPDALYAVDLLPSQAMLETPMNAVTTRFVRTSTNKYRCPIFCVTWTPEGRRLVTGASSGEFTLWNGLTFNFETILQAHETAVRAMRWSHSDTWMVTADHAGYIKYWQSNMNNVKMFQAHKEPVRGISFCPSDTKFASCSDDGTVRLWDFMRCHEEKILRGHGADVRCVDWHPHKALIASGSKDNQQPVKLWDPRTGHSLATLHAHKHTVMDLKWNQNGNWMLTASRDHLLKLFDIRNLKEEVQTFKGHKREATAIGWHPIHEGLFSSGSADGALMFWMVGCDHEVGAMEEAHEGMVWSVAWHPLGHILASGSNDHATKFWTRNRPGDEMRDKYNLNTLPMGMMEQELLEYNMETAVPNLPGIGMEQGVEEGAQMKEEQEENELPAIPGLNWEEDAALLKVEERAAQKKIPYARPVPKVFEQAWTGEIDVDQLKKEQQQQQQKAQFMPPQSSLLLAQQFIGAAIAGTLRQQLAANEAARMMLPRSQLMMGPGAPRMIIAPGQPVVGPHPGQMVLFPGVQAITAQSLGQLLLQQHQNNSNSQQQQGIAGNMAANMNNQANSGGPQNRPGNNMGPPQQGGQASQGTNNQNQPPGMGQMQGQNQGPGQQVRPMTPQGMNRPQGQNLDSPGQMRPPGQMGDPKGPMRPSGGQKGNAPDMRPPGQIPDSQGHSRHPGGQMGDYKGPLRPQGQMGDNQGQMRHPGQMGDNQGQMRHPGQMGDSQGQMKLQGLQGGGPQLQGQQPGNLKPHIPGQQFQAPNGAQGPFGSGPLLQRHGNRGGPPDLDRDERFQGQREGQVGGPADVGLDHDYRSQVFNGPAGPSNYEDQDFRQQGPGPGQNMGGRLPNLGDLRNQSDQDFQVSGRDHRGQGDDFQGSHMGGGNYDEEENYGEYGDVDERFAEHDVDRRINSRGGGDLNSREEGWTDYGRQKYADENWDSGGYSNEYGEMYEGQEDRGDRGMKRVWDEGPGLRGGRSNWGQGEGRGHSRGGFRGNRGRSGGFKGSGWSRGAGDERGVGGERGARGDRGARGVGGERGARSGGGDRGARGGGGDRGARGGGDRGARGGGDRGARGDRGGRGGDRGSRSGRGDRGAWSRGDNRGGY</sequence>
<dbReference type="InterPro" id="IPR036322">
    <property type="entry name" value="WD40_repeat_dom_sf"/>
</dbReference>
<dbReference type="Pfam" id="PF00400">
    <property type="entry name" value="WD40"/>
    <property type="match status" value="7"/>
</dbReference>
<dbReference type="Proteomes" id="UP000678393">
    <property type="component" value="Unassembled WGS sequence"/>
</dbReference>
<evidence type="ECO:0000256" key="5">
    <source>
        <dbReference type="PROSITE-ProRule" id="PRU00221"/>
    </source>
</evidence>
<feature type="compositionally biased region" description="Gly residues" evidence="6">
    <location>
        <begin position="993"/>
        <end position="1013"/>
    </location>
</feature>
<feature type="compositionally biased region" description="Basic and acidic residues" evidence="6">
    <location>
        <begin position="901"/>
        <end position="914"/>
    </location>
</feature>
<comment type="subcellular location">
    <subcellularLocation>
        <location evidence="1">Nucleus</location>
    </subcellularLocation>
</comment>
<feature type="compositionally biased region" description="Basic and acidic residues" evidence="6">
    <location>
        <begin position="923"/>
        <end position="939"/>
    </location>
</feature>
<feature type="compositionally biased region" description="Basic and acidic residues" evidence="6">
    <location>
        <begin position="958"/>
        <end position="971"/>
    </location>
</feature>
<dbReference type="AlphaFoldDB" id="A0A8S3Z6D9"/>
<dbReference type="SUPFAM" id="SSF50978">
    <property type="entry name" value="WD40 repeat-like"/>
    <property type="match status" value="1"/>
</dbReference>
<dbReference type="SMART" id="SM00320">
    <property type="entry name" value="WD40"/>
    <property type="match status" value="7"/>
</dbReference>
<dbReference type="PANTHER" id="PTHR22836">
    <property type="entry name" value="WD40 REPEAT PROTEIN"/>
    <property type="match status" value="1"/>
</dbReference>
<dbReference type="PROSITE" id="PS50294">
    <property type="entry name" value="WD_REPEATS_REGION"/>
    <property type="match status" value="3"/>
</dbReference>
<feature type="repeat" description="WD" evidence="5">
    <location>
        <begin position="47"/>
        <end position="79"/>
    </location>
</feature>
<feature type="region of interest" description="Disordered" evidence="6">
    <location>
        <begin position="565"/>
        <end position="1108"/>
    </location>
</feature>
<dbReference type="GO" id="GO:0031124">
    <property type="term" value="P:mRNA 3'-end processing"/>
    <property type="evidence" value="ECO:0007669"/>
    <property type="project" value="InterPro"/>
</dbReference>
<evidence type="ECO:0000256" key="6">
    <source>
        <dbReference type="SAM" id="MobiDB-lite"/>
    </source>
</evidence>
<dbReference type="PANTHER" id="PTHR22836:SF0">
    <property type="entry name" value="PRE-MRNA 3' END PROCESSING PROTEIN WDR33"/>
    <property type="match status" value="1"/>
</dbReference>
<evidence type="ECO:0000313" key="7">
    <source>
        <dbReference type="EMBL" id="CAG5125024.1"/>
    </source>
</evidence>
<dbReference type="FunFam" id="2.130.10.10:FF:000237">
    <property type="entry name" value="Flowering time control protein FY"/>
    <property type="match status" value="1"/>
</dbReference>
<protein>
    <recommendedName>
        <fullName evidence="9">WD repeat domain 33</fullName>
    </recommendedName>
</protein>
<evidence type="ECO:0008006" key="9">
    <source>
        <dbReference type="Google" id="ProtNLM"/>
    </source>
</evidence>
<feature type="compositionally biased region" description="Low complexity" evidence="6">
    <location>
        <begin position="565"/>
        <end position="619"/>
    </location>
</feature>
<dbReference type="FunFam" id="2.130.10.10:FF:000963">
    <property type="entry name" value="AGAP001362-PA-like protein"/>
    <property type="match status" value="1"/>
</dbReference>
<dbReference type="PROSITE" id="PS50082">
    <property type="entry name" value="WD_REPEATS_2"/>
    <property type="match status" value="7"/>
</dbReference>
<feature type="repeat" description="WD" evidence="5">
    <location>
        <begin position="216"/>
        <end position="257"/>
    </location>
</feature>
<evidence type="ECO:0000256" key="2">
    <source>
        <dbReference type="ARBA" id="ARBA00022574"/>
    </source>
</evidence>
<feature type="repeat" description="WD" evidence="5">
    <location>
        <begin position="130"/>
        <end position="162"/>
    </location>
</feature>
<feature type="compositionally biased region" description="Basic and acidic residues" evidence="6">
    <location>
        <begin position="1015"/>
        <end position="1033"/>
    </location>
</feature>
<feature type="repeat" description="WD" evidence="5">
    <location>
        <begin position="259"/>
        <end position="291"/>
    </location>
</feature>
<feature type="non-terminal residue" evidence="7">
    <location>
        <position position="1"/>
    </location>
</feature>
<feature type="compositionally biased region" description="Gly residues" evidence="6">
    <location>
        <begin position="1034"/>
        <end position="1057"/>
    </location>
</feature>
<gene>
    <name evidence="7" type="ORF">CUNI_LOCUS10582</name>
</gene>
<feature type="compositionally biased region" description="Basic and acidic residues" evidence="6">
    <location>
        <begin position="1058"/>
        <end position="1108"/>
    </location>
</feature>
<dbReference type="OrthoDB" id="16717at2759"/>
<keyword evidence="2 5" id="KW-0853">WD repeat</keyword>
<feature type="compositionally biased region" description="Polar residues" evidence="6">
    <location>
        <begin position="626"/>
        <end position="638"/>
    </location>
</feature>